<dbReference type="InterPro" id="IPR043502">
    <property type="entry name" value="DNA/RNA_pol_sf"/>
</dbReference>
<dbReference type="Gene3D" id="3.30.420.10">
    <property type="entry name" value="Ribonuclease H-like superfamily/Ribonuclease H"/>
    <property type="match status" value="1"/>
</dbReference>
<name>A0A699GWZ3_TANCI</name>
<dbReference type="GO" id="GO:0003676">
    <property type="term" value="F:nucleic acid binding"/>
    <property type="evidence" value="ECO:0007669"/>
    <property type="project" value="InterPro"/>
</dbReference>
<evidence type="ECO:0000256" key="1">
    <source>
        <dbReference type="ARBA" id="ARBA00022679"/>
    </source>
</evidence>
<accession>A0A699GWZ3</accession>
<dbReference type="Pfam" id="PF17917">
    <property type="entry name" value="RT_RNaseH"/>
    <property type="match status" value="1"/>
</dbReference>
<evidence type="ECO:0000259" key="7">
    <source>
        <dbReference type="Pfam" id="PF17917"/>
    </source>
</evidence>
<evidence type="ECO:0000256" key="6">
    <source>
        <dbReference type="ARBA" id="ARBA00022918"/>
    </source>
</evidence>
<evidence type="ECO:0000313" key="8">
    <source>
        <dbReference type="EMBL" id="GEW47297.1"/>
    </source>
</evidence>
<feature type="domain" description="Reverse transcriptase RNase H-like" evidence="7">
    <location>
        <begin position="25"/>
        <end position="88"/>
    </location>
</feature>
<dbReference type="GO" id="GO:0003964">
    <property type="term" value="F:RNA-directed DNA polymerase activity"/>
    <property type="evidence" value="ECO:0007669"/>
    <property type="project" value="UniProtKB-KW"/>
</dbReference>
<dbReference type="GO" id="GO:0004519">
    <property type="term" value="F:endonuclease activity"/>
    <property type="evidence" value="ECO:0007669"/>
    <property type="project" value="UniProtKB-KW"/>
</dbReference>
<evidence type="ECO:0000256" key="4">
    <source>
        <dbReference type="ARBA" id="ARBA00022759"/>
    </source>
</evidence>
<protein>
    <recommendedName>
        <fullName evidence="7">Reverse transcriptase RNase H-like domain-containing protein</fullName>
    </recommendedName>
</protein>
<keyword evidence="1" id="KW-0808">Transferase</keyword>
<keyword evidence="5" id="KW-0378">Hydrolase</keyword>
<proteinExistence type="predicted"/>
<organism evidence="8">
    <name type="scientific">Tanacetum cinerariifolium</name>
    <name type="common">Dalmatian daisy</name>
    <name type="synonym">Chrysanthemum cinerariifolium</name>
    <dbReference type="NCBI Taxonomy" id="118510"/>
    <lineage>
        <taxon>Eukaryota</taxon>
        <taxon>Viridiplantae</taxon>
        <taxon>Streptophyta</taxon>
        <taxon>Embryophyta</taxon>
        <taxon>Tracheophyta</taxon>
        <taxon>Spermatophyta</taxon>
        <taxon>Magnoliopsida</taxon>
        <taxon>eudicotyledons</taxon>
        <taxon>Gunneridae</taxon>
        <taxon>Pentapetalae</taxon>
        <taxon>asterids</taxon>
        <taxon>campanulids</taxon>
        <taxon>Asterales</taxon>
        <taxon>Asteraceae</taxon>
        <taxon>Asteroideae</taxon>
        <taxon>Anthemideae</taxon>
        <taxon>Anthemidinae</taxon>
        <taxon>Tanacetum</taxon>
    </lineage>
</organism>
<reference evidence="8" key="1">
    <citation type="journal article" date="2019" name="Sci. Rep.">
        <title>Draft genome of Tanacetum cinerariifolium, the natural source of mosquito coil.</title>
        <authorList>
            <person name="Yamashiro T."/>
            <person name="Shiraishi A."/>
            <person name="Satake H."/>
            <person name="Nakayama K."/>
        </authorList>
    </citation>
    <scope>NUCLEOTIDE SEQUENCE</scope>
</reference>
<dbReference type="PANTHER" id="PTHR48475:SF2">
    <property type="entry name" value="RIBONUCLEASE H"/>
    <property type="match status" value="1"/>
</dbReference>
<dbReference type="GO" id="GO:0016787">
    <property type="term" value="F:hydrolase activity"/>
    <property type="evidence" value="ECO:0007669"/>
    <property type="project" value="UniProtKB-KW"/>
</dbReference>
<keyword evidence="6" id="KW-0695">RNA-directed DNA polymerase</keyword>
<keyword evidence="4" id="KW-0255">Endonuclease</keyword>
<dbReference type="SUPFAM" id="SSF56672">
    <property type="entry name" value="DNA/RNA polymerases"/>
    <property type="match status" value="1"/>
</dbReference>
<evidence type="ECO:0000256" key="3">
    <source>
        <dbReference type="ARBA" id="ARBA00022722"/>
    </source>
</evidence>
<evidence type="ECO:0000256" key="2">
    <source>
        <dbReference type="ARBA" id="ARBA00022695"/>
    </source>
</evidence>
<keyword evidence="2" id="KW-0548">Nucleotidyltransferase</keyword>
<evidence type="ECO:0000256" key="5">
    <source>
        <dbReference type="ARBA" id="ARBA00022801"/>
    </source>
</evidence>
<dbReference type="InterPro" id="IPR012337">
    <property type="entry name" value="RNaseH-like_sf"/>
</dbReference>
<comment type="caution">
    <text evidence="8">The sequence shown here is derived from an EMBL/GenBank/DDBJ whole genome shotgun (WGS) entry which is preliminary data.</text>
</comment>
<sequence>MAQGWYRKACAIPFMGFQSDVSQEDEAVSAMLLTERNERKMPIHYVSRSLQGAESNYAPMEKLTLALVHTARRLKRYFEAHLIKVLVDFLTDVSMEINDAPVVVSTPRVDDIQESSNAREILTPGPRAWRLYIDKASNNGGSRVGLILIAPDDVEYSYALRLNFSNSNNKSKAKNKKADVLSKLAAVQFDHLSKEVLVEVLNEHSVKVQEANYVIREVHMGSCGMHDGPRQGNEAVERANKSLLRGIQTILDKRGLAWAEEVKNVLWAYRTMKKTNNGETPFSLTYGTEAVIPADIGMPIHQTSNLNVKLMIKSFA</sequence>
<dbReference type="InterPro" id="IPR036397">
    <property type="entry name" value="RNaseH_sf"/>
</dbReference>
<dbReference type="AlphaFoldDB" id="A0A699GWZ3"/>
<dbReference type="EMBL" id="BKCJ010059831">
    <property type="protein sequence ID" value="GEW47297.1"/>
    <property type="molecule type" value="Genomic_DNA"/>
</dbReference>
<keyword evidence="3" id="KW-0540">Nuclease</keyword>
<dbReference type="InterPro" id="IPR041373">
    <property type="entry name" value="RT_RNaseH"/>
</dbReference>
<gene>
    <name evidence="8" type="ORF">Tci_219273</name>
</gene>
<dbReference type="PANTHER" id="PTHR48475">
    <property type="entry name" value="RIBONUCLEASE H"/>
    <property type="match status" value="1"/>
</dbReference>
<dbReference type="SUPFAM" id="SSF53098">
    <property type="entry name" value="Ribonuclease H-like"/>
    <property type="match status" value="1"/>
</dbReference>